<protein>
    <recommendedName>
        <fullName evidence="2">Helicase C-terminal domain-containing protein</fullName>
    </recommendedName>
</protein>
<evidence type="ECO:0000313" key="4">
    <source>
        <dbReference type="Proteomes" id="UP000189670"/>
    </source>
</evidence>
<sequence length="92" mass="10834">MNLQRLGSLINLDLPWNPTRLEQRKGRIQRIGQIRDEVDVYNMRYRGSVEDRVHELLSERLEDIYALFGQIPDVLEDVWIDVANGEIEKAKN</sequence>
<evidence type="ECO:0000313" key="3">
    <source>
        <dbReference type="EMBL" id="ETR65432.1"/>
    </source>
</evidence>
<evidence type="ECO:0000259" key="2">
    <source>
        <dbReference type="Pfam" id="PF00271"/>
    </source>
</evidence>
<accession>A0A1V1NS57</accession>
<organism evidence="3 4">
    <name type="scientific">Candidatus Magnetoglobus multicellularis str. Araruama</name>
    <dbReference type="NCBI Taxonomy" id="890399"/>
    <lineage>
        <taxon>Bacteria</taxon>
        <taxon>Pseudomonadati</taxon>
        <taxon>Thermodesulfobacteriota</taxon>
        <taxon>Desulfobacteria</taxon>
        <taxon>Desulfobacterales</taxon>
        <taxon>Desulfobacteraceae</taxon>
        <taxon>Candidatus Magnetoglobus</taxon>
    </lineage>
</organism>
<dbReference type="Gene3D" id="3.40.50.300">
    <property type="entry name" value="P-loop containing nucleotide triphosphate hydrolases"/>
    <property type="match status" value="1"/>
</dbReference>
<dbReference type="InterPro" id="IPR001650">
    <property type="entry name" value="Helicase_C-like"/>
</dbReference>
<evidence type="ECO:0000256" key="1">
    <source>
        <dbReference type="ARBA" id="ARBA00022801"/>
    </source>
</evidence>
<dbReference type="SUPFAM" id="SSF52540">
    <property type="entry name" value="P-loop containing nucleoside triphosphate hydrolases"/>
    <property type="match status" value="1"/>
</dbReference>
<dbReference type="PANTHER" id="PTHR45766:SF6">
    <property type="entry name" value="SWI_SNF-RELATED MATRIX-ASSOCIATED ACTIN-DEPENDENT REGULATOR OF CHROMATIN SUBFAMILY A-LIKE PROTEIN 1"/>
    <property type="match status" value="1"/>
</dbReference>
<dbReference type="AlphaFoldDB" id="A0A1V1NS57"/>
<feature type="domain" description="Helicase C-terminal" evidence="2">
    <location>
        <begin position="2"/>
        <end position="32"/>
    </location>
</feature>
<comment type="caution">
    <text evidence="3">The sequence shown here is derived from an EMBL/GenBank/DDBJ whole genome shotgun (WGS) entry which is preliminary data.</text>
</comment>
<keyword evidence="1" id="KW-0378">Hydrolase</keyword>
<dbReference type="EMBL" id="ATBP01002826">
    <property type="protein sequence ID" value="ETR65432.1"/>
    <property type="molecule type" value="Genomic_DNA"/>
</dbReference>
<proteinExistence type="predicted"/>
<gene>
    <name evidence="3" type="ORF">OMM_14261</name>
</gene>
<dbReference type="GO" id="GO:0016787">
    <property type="term" value="F:hydrolase activity"/>
    <property type="evidence" value="ECO:0007669"/>
    <property type="project" value="UniProtKB-KW"/>
</dbReference>
<name>A0A1V1NS57_9BACT</name>
<reference evidence="4" key="1">
    <citation type="submission" date="2012-11" db="EMBL/GenBank/DDBJ databases">
        <authorList>
            <person name="Lucero-Rivera Y.E."/>
            <person name="Tovar-Ramirez D."/>
        </authorList>
    </citation>
    <scope>NUCLEOTIDE SEQUENCE [LARGE SCALE GENOMIC DNA]</scope>
    <source>
        <strain evidence="4">Araruama</strain>
    </source>
</reference>
<dbReference type="InterPro" id="IPR027417">
    <property type="entry name" value="P-loop_NTPase"/>
</dbReference>
<dbReference type="PANTHER" id="PTHR45766">
    <property type="entry name" value="DNA ANNEALING HELICASE AND ENDONUCLEASE ZRANB3 FAMILY MEMBER"/>
    <property type="match status" value="1"/>
</dbReference>
<dbReference type="Pfam" id="PF00271">
    <property type="entry name" value="Helicase_C"/>
    <property type="match status" value="1"/>
</dbReference>
<dbReference type="Proteomes" id="UP000189670">
    <property type="component" value="Unassembled WGS sequence"/>
</dbReference>